<dbReference type="PANTHER" id="PTHR30510">
    <property type="entry name" value="UPF0229 PROTEIN YEAH"/>
    <property type="match status" value="1"/>
</dbReference>
<gene>
    <name evidence="2" type="ORF">C7445_10958</name>
</gene>
<evidence type="ECO:0000313" key="2">
    <source>
        <dbReference type="EMBL" id="TDY44560.1"/>
    </source>
</evidence>
<organism evidence="2 3">
    <name type="scientific">Alicyclobacillus sacchari</name>
    <dbReference type="NCBI Taxonomy" id="392010"/>
    <lineage>
        <taxon>Bacteria</taxon>
        <taxon>Bacillati</taxon>
        <taxon>Bacillota</taxon>
        <taxon>Bacilli</taxon>
        <taxon>Bacillales</taxon>
        <taxon>Alicyclobacillaceae</taxon>
        <taxon>Alicyclobacillus</taxon>
    </lineage>
</organism>
<dbReference type="OrthoDB" id="9788289at2"/>
<evidence type="ECO:0000313" key="3">
    <source>
        <dbReference type="Proteomes" id="UP000294581"/>
    </source>
</evidence>
<accession>A0A4R8LKC3</accession>
<dbReference type="Pfam" id="PF04285">
    <property type="entry name" value="DUF444"/>
    <property type="match status" value="2"/>
</dbReference>
<dbReference type="RefSeq" id="WP_134159942.1">
    <property type="nucleotide sequence ID" value="NZ_BSUS01000001.1"/>
</dbReference>
<dbReference type="InterPro" id="IPR006698">
    <property type="entry name" value="UPF0229"/>
</dbReference>
<evidence type="ECO:0000256" key="1">
    <source>
        <dbReference type="SAM" id="MobiDB-lite"/>
    </source>
</evidence>
<dbReference type="EMBL" id="SORF01000009">
    <property type="protein sequence ID" value="TDY44560.1"/>
    <property type="molecule type" value="Genomic_DNA"/>
</dbReference>
<dbReference type="Proteomes" id="UP000294581">
    <property type="component" value="Unassembled WGS sequence"/>
</dbReference>
<comment type="caution">
    <text evidence="2">The sequence shown here is derived from an EMBL/GenBank/DDBJ whole genome shotgun (WGS) entry which is preliminary data.</text>
</comment>
<dbReference type="NCBIfam" id="TIGR02877">
    <property type="entry name" value="spore_yhbH"/>
    <property type="match status" value="1"/>
</dbReference>
<feature type="region of interest" description="Disordered" evidence="1">
    <location>
        <begin position="73"/>
        <end position="112"/>
    </location>
</feature>
<keyword evidence="3" id="KW-1185">Reference proteome</keyword>
<reference evidence="2 3" key="1">
    <citation type="submission" date="2019-03" db="EMBL/GenBank/DDBJ databases">
        <title>Genomic Encyclopedia of Type Strains, Phase IV (KMG-IV): sequencing the most valuable type-strain genomes for metagenomic binning, comparative biology and taxonomic classification.</title>
        <authorList>
            <person name="Goeker M."/>
        </authorList>
    </citation>
    <scope>NUCLEOTIDE SEQUENCE [LARGE SCALE GENOMIC DNA]</scope>
    <source>
        <strain evidence="2 3">DSM 17974</strain>
    </source>
</reference>
<proteinExistence type="predicted"/>
<dbReference type="InterPro" id="IPR014230">
    <property type="entry name" value="Spore_YhbH"/>
</dbReference>
<sequence>MIEFTLEREDWSLHRKGQQDQERHREKVREAIRENLADLVSDESLIMSDGRQIVKVPIRSLEEYRIRYNFQKGRHAGTGSGNTKVGDVVARGRPDQDGAPGPGQGEGAGEQPGVDYTEAEVTLDDIQAVLFRELELPDLADKEAADMTVDTVEFRDVRKKGLSTNIDKKRTLLQAIRRSGRPHEKRVSITPEDLRYKTWEDITKPDSNAVILAMMDLSGSMGLFEKYCARTFFFWMTRFLRTKYANVQIRYIAHHTEAHEVDEEHFFNKGESGGTICSSAYEYALAMIRNEYPPERYNIYPIHFSDGDNLTSDNEKCVKLVTELCSMSRMFGYAEVNQYSRASTLMSAFGKFELPQFRKYVIREKSEVYGALRHFFSQSGGVRSA</sequence>
<name>A0A4R8LKC3_9BACL</name>
<dbReference type="PANTHER" id="PTHR30510:SF2">
    <property type="entry name" value="UPF0229 PROTEIN YEAH"/>
    <property type="match status" value="1"/>
</dbReference>
<feature type="compositionally biased region" description="Gly residues" evidence="1">
    <location>
        <begin position="100"/>
        <end position="110"/>
    </location>
</feature>
<dbReference type="AlphaFoldDB" id="A0A4R8LKC3"/>
<protein>
    <submittedName>
        <fullName evidence="2">Uncharacterized protein</fullName>
    </submittedName>
</protein>